<organism evidence="2 3">
    <name type="scientific">Seminavis robusta</name>
    <dbReference type="NCBI Taxonomy" id="568900"/>
    <lineage>
        <taxon>Eukaryota</taxon>
        <taxon>Sar</taxon>
        <taxon>Stramenopiles</taxon>
        <taxon>Ochrophyta</taxon>
        <taxon>Bacillariophyta</taxon>
        <taxon>Bacillariophyceae</taxon>
        <taxon>Bacillariophycidae</taxon>
        <taxon>Naviculales</taxon>
        <taxon>Naviculaceae</taxon>
        <taxon>Seminavis</taxon>
    </lineage>
</organism>
<protein>
    <submittedName>
        <fullName evidence="2">Uncharacterized protein</fullName>
    </submittedName>
</protein>
<feature type="region of interest" description="Disordered" evidence="1">
    <location>
        <begin position="92"/>
        <end position="113"/>
    </location>
</feature>
<proteinExistence type="predicted"/>
<name>A0A9N8DRS3_9STRA</name>
<reference evidence="2" key="1">
    <citation type="submission" date="2020-06" db="EMBL/GenBank/DDBJ databases">
        <authorList>
            <consortium name="Plant Systems Biology data submission"/>
        </authorList>
    </citation>
    <scope>NUCLEOTIDE SEQUENCE</scope>
    <source>
        <strain evidence="2">D6</strain>
    </source>
</reference>
<comment type="caution">
    <text evidence="2">The sequence shown here is derived from an EMBL/GenBank/DDBJ whole genome shotgun (WGS) entry which is preliminary data.</text>
</comment>
<evidence type="ECO:0000256" key="1">
    <source>
        <dbReference type="SAM" id="MobiDB-lite"/>
    </source>
</evidence>
<keyword evidence="3" id="KW-1185">Reference proteome</keyword>
<feature type="compositionally biased region" description="Basic residues" evidence="1">
    <location>
        <begin position="100"/>
        <end position="113"/>
    </location>
</feature>
<sequence length="113" mass="12480">MSNISEEQLQQFIFDALEGPQLPSKPSTRQSSSKRGKSKGKETRKAPKRPSEIMVPCARLDPQEIVSLLEIYASSDGGKAELLLDSLKNSSTEVEYHSSNHNRVRRGKAPKAA</sequence>
<dbReference type="EMBL" id="CAICTM010000241">
    <property type="protein sequence ID" value="CAB9505754.1"/>
    <property type="molecule type" value="Genomic_DNA"/>
</dbReference>
<gene>
    <name evidence="2" type="ORF">SEMRO_242_G096670.1</name>
</gene>
<dbReference type="AlphaFoldDB" id="A0A9N8DRS3"/>
<feature type="compositionally biased region" description="Basic and acidic residues" evidence="1">
    <location>
        <begin position="39"/>
        <end position="51"/>
    </location>
</feature>
<evidence type="ECO:0000313" key="3">
    <source>
        <dbReference type="Proteomes" id="UP001153069"/>
    </source>
</evidence>
<accession>A0A9N8DRS3</accession>
<dbReference type="Proteomes" id="UP001153069">
    <property type="component" value="Unassembled WGS sequence"/>
</dbReference>
<feature type="region of interest" description="Disordered" evidence="1">
    <location>
        <begin position="16"/>
        <end position="52"/>
    </location>
</feature>
<evidence type="ECO:0000313" key="2">
    <source>
        <dbReference type="EMBL" id="CAB9505754.1"/>
    </source>
</evidence>